<evidence type="ECO:0000313" key="1">
    <source>
        <dbReference type="EMBL" id="JAD57383.1"/>
    </source>
</evidence>
<dbReference type="EMBL" id="GBRH01240512">
    <property type="protein sequence ID" value="JAD57383.1"/>
    <property type="molecule type" value="Transcribed_RNA"/>
</dbReference>
<protein>
    <submittedName>
        <fullName evidence="1">Uncharacterized protein</fullName>
    </submittedName>
</protein>
<organism evidence="1">
    <name type="scientific">Arundo donax</name>
    <name type="common">Giant reed</name>
    <name type="synonym">Donax arundinaceus</name>
    <dbReference type="NCBI Taxonomy" id="35708"/>
    <lineage>
        <taxon>Eukaryota</taxon>
        <taxon>Viridiplantae</taxon>
        <taxon>Streptophyta</taxon>
        <taxon>Embryophyta</taxon>
        <taxon>Tracheophyta</taxon>
        <taxon>Spermatophyta</taxon>
        <taxon>Magnoliopsida</taxon>
        <taxon>Liliopsida</taxon>
        <taxon>Poales</taxon>
        <taxon>Poaceae</taxon>
        <taxon>PACMAD clade</taxon>
        <taxon>Arundinoideae</taxon>
        <taxon>Arundineae</taxon>
        <taxon>Arundo</taxon>
    </lineage>
</organism>
<proteinExistence type="predicted"/>
<name>A0A0A9B5E8_ARUDO</name>
<dbReference type="AlphaFoldDB" id="A0A0A9B5E8"/>
<sequence length="37" mass="4322">MSYHCTITNVHFPFKHFQPTLWLESVKGTSKYVCYGA</sequence>
<reference evidence="1" key="1">
    <citation type="submission" date="2014-09" db="EMBL/GenBank/DDBJ databases">
        <authorList>
            <person name="Magalhaes I.L.F."/>
            <person name="Oliveira U."/>
            <person name="Santos F.R."/>
            <person name="Vidigal T.H.D.A."/>
            <person name="Brescovit A.D."/>
            <person name="Santos A.J."/>
        </authorList>
    </citation>
    <scope>NUCLEOTIDE SEQUENCE</scope>
    <source>
        <tissue evidence="1">Shoot tissue taken approximately 20 cm above the soil surface</tissue>
    </source>
</reference>
<accession>A0A0A9B5E8</accession>
<reference evidence="1" key="2">
    <citation type="journal article" date="2015" name="Data Brief">
        <title>Shoot transcriptome of the giant reed, Arundo donax.</title>
        <authorList>
            <person name="Barrero R.A."/>
            <person name="Guerrero F.D."/>
            <person name="Moolhuijzen P."/>
            <person name="Goolsby J.A."/>
            <person name="Tidwell J."/>
            <person name="Bellgard S.E."/>
            <person name="Bellgard M.I."/>
        </authorList>
    </citation>
    <scope>NUCLEOTIDE SEQUENCE</scope>
    <source>
        <tissue evidence="1">Shoot tissue taken approximately 20 cm above the soil surface</tissue>
    </source>
</reference>